<keyword evidence="6" id="KW-1185">Reference proteome</keyword>
<evidence type="ECO:0000256" key="1">
    <source>
        <dbReference type="ARBA" id="ARBA00008520"/>
    </source>
</evidence>
<dbReference type="Pfam" id="PF01547">
    <property type="entry name" value="SBP_bac_1"/>
    <property type="match status" value="1"/>
</dbReference>
<evidence type="ECO:0000256" key="4">
    <source>
        <dbReference type="SAM" id="SignalP"/>
    </source>
</evidence>
<dbReference type="InterPro" id="IPR006059">
    <property type="entry name" value="SBP"/>
</dbReference>
<dbReference type="GO" id="GO:0015768">
    <property type="term" value="P:maltose transport"/>
    <property type="evidence" value="ECO:0007669"/>
    <property type="project" value="TreeGrafter"/>
</dbReference>
<dbReference type="SUPFAM" id="SSF53850">
    <property type="entry name" value="Periplasmic binding protein-like II"/>
    <property type="match status" value="1"/>
</dbReference>
<feature type="chain" id="PRO_5038417404" evidence="4">
    <location>
        <begin position="20"/>
        <end position="421"/>
    </location>
</feature>
<dbReference type="GO" id="GO:1901982">
    <property type="term" value="F:maltose binding"/>
    <property type="evidence" value="ECO:0007669"/>
    <property type="project" value="TreeGrafter"/>
</dbReference>
<organism evidence="5 6">
    <name type="scientific">Nonomuraea cypriaca</name>
    <dbReference type="NCBI Taxonomy" id="1187855"/>
    <lineage>
        <taxon>Bacteria</taxon>
        <taxon>Bacillati</taxon>
        <taxon>Actinomycetota</taxon>
        <taxon>Actinomycetes</taxon>
        <taxon>Streptosporangiales</taxon>
        <taxon>Streptosporangiaceae</taxon>
        <taxon>Nonomuraea</taxon>
    </lineage>
</organism>
<evidence type="ECO:0000313" key="6">
    <source>
        <dbReference type="Proteomes" id="UP000605361"/>
    </source>
</evidence>
<dbReference type="PROSITE" id="PS51257">
    <property type="entry name" value="PROKAR_LIPOPROTEIN"/>
    <property type="match status" value="1"/>
</dbReference>
<dbReference type="AlphaFoldDB" id="A0A931ACT5"/>
<accession>A0A931ACT5</accession>
<comment type="similarity">
    <text evidence="1">Belongs to the bacterial solute-binding protein 1 family.</text>
</comment>
<reference evidence="5" key="1">
    <citation type="submission" date="2020-11" db="EMBL/GenBank/DDBJ databases">
        <title>Whole-genome analyses of Nonomuraea sp. K274.</title>
        <authorList>
            <person name="Veyisoglu A."/>
        </authorList>
    </citation>
    <scope>NUCLEOTIDE SEQUENCE</scope>
    <source>
        <strain evidence="5">K274</strain>
    </source>
</reference>
<name>A0A931ACT5_9ACTN</name>
<sequence length="421" mass="45304">MKLARLAAVLLLGAAPLLAACGGPAPGSAQGASEIRVITPIFEGTDGQEALDGLLATFKKSHPDVTVRVDYTSYSKLNEKLTTSIASGQPYDVMLMGIGWIPPFAEKGVLADLGQDPEALAQRFNERVVAPGVYDGKVYALPIMLDARFGVYRKDIFAEEGIEKPPANFEELREIAKKLTKREDGKLVRAGIDFLSNDLRQMFLPLLWANGGELFTKDGKVAFNSPEAVGALQLMTDIVRTDKSIDYGFTQPGAATGIPLVQGRAAMMIGHNNVWLEIQKAAPELIEDDKIGFFVIENTRKAMFQGGTLGTVSARSKNLEAAKALVEFLAGPDASLAASKQRGNVPALKELEDSDHVKGNPAVRFAMENLDSAFSEGGVPQWLEIRDEFKATIESALLGSKTPKQALDDLTAKAEQALSRG</sequence>
<dbReference type="Proteomes" id="UP000605361">
    <property type="component" value="Unassembled WGS sequence"/>
</dbReference>
<protein>
    <submittedName>
        <fullName evidence="5">ABC transporter substrate-binding protein</fullName>
    </submittedName>
</protein>
<evidence type="ECO:0000256" key="2">
    <source>
        <dbReference type="ARBA" id="ARBA00022448"/>
    </source>
</evidence>
<proteinExistence type="inferred from homology"/>
<keyword evidence="3 4" id="KW-0732">Signal</keyword>
<dbReference type="EMBL" id="JADOGI010000060">
    <property type="protein sequence ID" value="MBF8188163.1"/>
    <property type="molecule type" value="Genomic_DNA"/>
</dbReference>
<dbReference type="RefSeq" id="WP_195897111.1">
    <property type="nucleotide sequence ID" value="NZ_JADOGI010000060.1"/>
</dbReference>
<gene>
    <name evidence="5" type="ORF">ITP53_21000</name>
</gene>
<dbReference type="PANTHER" id="PTHR30061:SF50">
    <property type="entry name" value="MALTOSE_MALTODEXTRIN-BINDING PERIPLASMIC PROTEIN"/>
    <property type="match status" value="1"/>
</dbReference>
<evidence type="ECO:0000256" key="3">
    <source>
        <dbReference type="ARBA" id="ARBA00022729"/>
    </source>
</evidence>
<feature type="signal peptide" evidence="4">
    <location>
        <begin position="1"/>
        <end position="19"/>
    </location>
</feature>
<dbReference type="PANTHER" id="PTHR30061">
    <property type="entry name" value="MALTOSE-BINDING PERIPLASMIC PROTEIN"/>
    <property type="match status" value="1"/>
</dbReference>
<evidence type="ECO:0000313" key="5">
    <source>
        <dbReference type="EMBL" id="MBF8188163.1"/>
    </source>
</evidence>
<dbReference type="GO" id="GO:0042956">
    <property type="term" value="P:maltodextrin transmembrane transport"/>
    <property type="evidence" value="ECO:0007669"/>
    <property type="project" value="TreeGrafter"/>
</dbReference>
<dbReference type="GO" id="GO:0055052">
    <property type="term" value="C:ATP-binding cassette (ABC) transporter complex, substrate-binding subunit-containing"/>
    <property type="evidence" value="ECO:0007669"/>
    <property type="project" value="TreeGrafter"/>
</dbReference>
<comment type="caution">
    <text evidence="5">The sequence shown here is derived from an EMBL/GenBank/DDBJ whole genome shotgun (WGS) entry which is preliminary data.</text>
</comment>
<dbReference type="Gene3D" id="3.40.190.10">
    <property type="entry name" value="Periplasmic binding protein-like II"/>
    <property type="match status" value="2"/>
</dbReference>
<keyword evidence="2" id="KW-0813">Transport</keyword>
<dbReference type="CDD" id="cd14748">
    <property type="entry name" value="PBP2_UgpB"/>
    <property type="match status" value="1"/>
</dbReference>